<evidence type="ECO:0000256" key="3">
    <source>
        <dbReference type="ARBA" id="ARBA00022691"/>
    </source>
</evidence>
<organism evidence="5 6">
    <name type="scientific">Penicillium brasilianum</name>
    <dbReference type="NCBI Taxonomy" id="104259"/>
    <lineage>
        <taxon>Eukaryota</taxon>
        <taxon>Fungi</taxon>
        <taxon>Dikarya</taxon>
        <taxon>Ascomycota</taxon>
        <taxon>Pezizomycotina</taxon>
        <taxon>Eurotiomycetes</taxon>
        <taxon>Eurotiomycetidae</taxon>
        <taxon>Eurotiales</taxon>
        <taxon>Aspergillaceae</taxon>
        <taxon>Penicillium</taxon>
    </lineage>
</organism>
<dbReference type="InterPro" id="IPR016461">
    <property type="entry name" value="COMT-like"/>
</dbReference>
<proteinExistence type="predicted"/>
<dbReference type="InterPro" id="IPR036388">
    <property type="entry name" value="WH-like_DNA-bd_sf"/>
</dbReference>
<evidence type="ECO:0000259" key="4">
    <source>
        <dbReference type="Pfam" id="PF00891"/>
    </source>
</evidence>
<dbReference type="EMBL" id="LJBN01000119">
    <property type="protein sequence ID" value="OOQ88359.1"/>
    <property type="molecule type" value="Genomic_DNA"/>
</dbReference>
<reference evidence="6" key="1">
    <citation type="submission" date="2015-09" db="EMBL/GenBank/DDBJ databases">
        <authorList>
            <person name="Fill T.P."/>
            <person name="Baretta J.F."/>
            <person name="de Almeida L.G."/>
            <person name="Rocha M."/>
            <person name="de Souza D.H."/>
            <person name="Malavazi I."/>
            <person name="Cerdeira L.T."/>
            <person name="Hong H."/>
            <person name="Samborskyy M."/>
            <person name="de Vasconcelos A.T."/>
            <person name="Leadlay P."/>
            <person name="Rodrigues-Filho E."/>
        </authorList>
    </citation>
    <scope>NUCLEOTIDE SEQUENCE [LARGE SCALE GENOMIC DNA]</scope>
    <source>
        <strain evidence="6">LaBioMMi 136</strain>
    </source>
</reference>
<dbReference type="Gene3D" id="1.10.10.10">
    <property type="entry name" value="Winged helix-like DNA-binding domain superfamily/Winged helix DNA-binding domain"/>
    <property type="match status" value="1"/>
</dbReference>
<dbReference type="InterPro" id="IPR029063">
    <property type="entry name" value="SAM-dependent_MTases_sf"/>
</dbReference>
<keyword evidence="2 5" id="KW-0808">Transferase</keyword>
<dbReference type="AlphaFoldDB" id="A0A1S9RS50"/>
<dbReference type="CDD" id="cd02440">
    <property type="entry name" value="AdoMet_MTases"/>
    <property type="match status" value="1"/>
</dbReference>
<dbReference type="SUPFAM" id="SSF46785">
    <property type="entry name" value="Winged helix' DNA-binding domain"/>
    <property type="match status" value="1"/>
</dbReference>
<evidence type="ECO:0000256" key="2">
    <source>
        <dbReference type="ARBA" id="ARBA00022679"/>
    </source>
</evidence>
<keyword evidence="1 5" id="KW-0489">Methyltransferase</keyword>
<dbReference type="SUPFAM" id="SSF53335">
    <property type="entry name" value="S-adenosyl-L-methionine-dependent methyltransferases"/>
    <property type="match status" value="1"/>
</dbReference>
<evidence type="ECO:0000256" key="1">
    <source>
        <dbReference type="ARBA" id="ARBA00022603"/>
    </source>
</evidence>
<dbReference type="GO" id="GO:0032259">
    <property type="term" value="P:methylation"/>
    <property type="evidence" value="ECO:0007669"/>
    <property type="project" value="UniProtKB-KW"/>
</dbReference>
<dbReference type="GO" id="GO:0044550">
    <property type="term" value="P:secondary metabolite biosynthetic process"/>
    <property type="evidence" value="ECO:0007669"/>
    <property type="project" value="UniProtKB-ARBA"/>
</dbReference>
<dbReference type="Pfam" id="PF00891">
    <property type="entry name" value="Methyltransf_2"/>
    <property type="match status" value="1"/>
</dbReference>
<comment type="caution">
    <text evidence="5">The sequence shown here is derived from an EMBL/GenBank/DDBJ whole genome shotgun (WGS) entry which is preliminary data.</text>
</comment>
<evidence type="ECO:0000313" key="6">
    <source>
        <dbReference type="Proteomes" id="UP000190744"/>
    </source>
</evidence>
<name>A0A1S9RS50_PENBI</name>
<dbReference type="PANTHER" id="PTHR43712">
    <property type="entry name" value="PUTATIVE (AFU_ORTHOLOGUE AFUA_4G14580)-RELATED"/>
    <property type="match status" value="1"/>
</dbReference>
<dbReference type="Proteomes" id="UP000190744">
    <property type="component" value="Unassembled WGS sequence"/>
</dbReference>
<dbReference type="PANTHER" id="PTHR43712:SF19">
    <property type="entry name" value="DUAL O-METHYLTRANSFERASE_FAD-DEPENDENT MONOOXYGENASE ELCB"/>
    <property type="match status" value="1"/>
</dbReference>
<keyword evidence="3" id="KW-0949">S-adenosyl-L-methionine</keyword>
<dbReference type="GO" id="GO:0008171">
    <property type="term" value="F:O-methyltransferase activity"/>
    <property type="evidence" value="ECO:0007669"/>
    <property type="project" value="InterPro"/>
</dbReference>
<gene>
    <name evidence="5" type="ORF">PEBR_13602</name>
</gene>
<sequence>MTSFNSPAIVKSLAQNLEKDVKTLTNYLDSVGQPAPSFDLHSPTVVLPDNAPSHAHEARERILDCCLRLFRLTAGPSEYLANLQTGYHYISCLRWLCHFKIFHLVPIQGSISYSDLAVLAKVPESALKSIARMAITDGLFIEKPEQHLAHSTTSALLQRNSAFHDWAIFNSDISAPTALAMVDVHEKWQGSLDTTHTAYNAAFDTDVSFFKHLGQQPERHRQFAGYMRAVTESQGTGLKQLVDGWDWAGLGNALVVDVGGSTGHASIALARRYPELTFIVEDLPEVVEGGPKYLASQDDRQALEGRVSYKAHSFFDPQPVQDADVYLLRMILHDWASADSVRILKHLAEALKPGARIIIMDTVLPDPGSIPVSKERLLRVRDLTMMQVFNSQERHLEDWEDIISKVPRGLRVDQVIQPSGSVLSLIVLALK</sequence>
<dbReference type="PROSITE" id="PS51683">
    <property type="entry name" value="SAM_OMT_II"/>
    <property type="match status" value="1"/>
</dbReference>
<dbReference type="InterPro" id="IPR001077">
    <property type="entry name" value="COMT_C"/>
</dbReference>
<accession>A0A1S9RS50</accession>
<protein>
    <submittedName>
        <fullName evidence="5">O-methyltransferase</fullName>
    </submittedName>
</protein>
<evidence type="ECO:0000313" key="5">
    <source>
        <dbReference type="EMBL" id="OOQ88359.1"/>
    </source>
</evidence>
<dbReference type="InterPro" id="IPR036390">
    <property type="entry name" value="WH_DNA-bd_sf"/>
</dbReference>
<dbReference type="Gene3D" id="3.40.50.150">
    <property type="entry name" value="Vaccinia Virus protein VP39"/>
    <property type="match status" value="1"/>
</dbReference>
<feature type="domain" description="O-methyltransferase C-terminal" evidence="4">
    <location>
        <begin position="197"/>
        <end position="405"/>
    </location>
</feature>